<dbReference type="OrthoDB" id="9779128at2"/>
<name>A0A0R3MKU6_9BRAD</name>
<comment type="caution">
    <text evidence="2">The sequence shown here is derived from an EMBL/GenBank/DDBJ whole genome shotgun (WGS) entry which is preliminary data.</text>
</comment>
<gene>
    <name evidence="2" type="ORF">CQ13_35375</name>
</gene>
<dbReference type="AlphaFoldDB" id="A0A0R3MKU6"/>
<protein>
    <recommendedName>
        <fullName evidence="1">RlpA-like protein double-psi beta-barrel domain-containing protein</fullName>
    </recommendedName>
</protein>
<dbReference type="PANTHER" id="PTHR34183:SF1">
    <property type="entry name" value="ENDOLYTIC PEPTIDOGLYCAN TRANSGLYCOSYLASE RLPA"/>
    <property type="match status" value="1"/>
</dbReference>
<feature type="domain" description="RlpA-like protein double-psi beta-barrel" evidence="1">
    <location>
        <begin position="25"/>
        <end position="103"/>
    </location>
</feature>
<proteinExistence type="predicted"/>
<dbReference type="Proteomes" id="UP000052023">
    <property type="component" value="Unassembled WGS sequence"/>
</dbReference>
<dbReference type="PANTHER" id="PTHR34183">
    <property type="entry name" value="ENDOLYTIC PEPTIDOGLYCAN TRANSGLYCOSYLASE RLPA"/>
    <property type="match status" value="1"/>
</dbReference>
<evidence type="ECO:0000313" key="3">
    <source>
        <dbReference type="Proteomes" id="UP000052023"/>
    </source>
</evidence>
<dbReference type="Gene3D" id="2.40.40.10">
    <property type="entry name" value="RlpA-like domain"/>
    <property type="match status" value="1"/>
</dbReference>
<accession>A0A0R3MKU6</accession>
<sequence length="106" mass="11107">MVLAVVAPPAHAETCIASQYGVGDGYHGRRTASGTRFNTFARDPYTVAHKSRPFGSSVTITNLSNRRSIRAVVTDRGPFVAGRCIDLGRAGADALGMGGTARVSVQ</sequence>
<dbReference type="CDD" id="cd22268">
    <property type="entry name" value="DPBB_RlpA-like"/>
    <property type="match status" value="1"/>
</dbReference>
<keyword evidence="3" id="KW-1185">Reference proteome</keyword>
<reference evidence="2 3" key="1">
    <citation type="submission" date="2014-03" db="EMBL/GenBank/DDBJ databases">
        <title>Bradyrhizobium valentinum sp. nov., isolated from effective nodules of Lupinus mariae-josephae, a lupine endemic of basic-lime soils in Eastern Spain.</title>
        <authorList>
            <person name="Duran D."/>
            <person name="Rey L."/>
            <person name="Navarro A."/>
            <person name="Busquets A."/>
            <person name="Imperial J."/>
            <person name="Ruiz-Argueso T."/>
        </authorList>
    </citation>
    <scope>NUCLEOTIDE SEQUENCE [LARGE SCALE GENOMIC DNA]</scope>
    <source>
        <strain evidence="2 3">Ro19</strain>
    </source>
</reference>
<evidence type="ECO:0000259" key="1">
    <source>
        <dbReference type="Pfam" id="PF03330"/>
    </source>
</evidence>
<dbReference type="InterPro" id="IPR036908">
    <property type="entry name" value="RlpA-like_sf"/>
</dbReference>
<organism evidence="2 3">
    <name type="scientific">Bradyrhizobium retamae</name>
    <dbReference type="NCBI Taxonomy" id="1300035"/>
    <lineage>
        <taxon>Bacteria</taxon>
        <taxon>Pseudomonadati</taxon>
        <taxon>Pseudomonadota</taxon>
        <taxon>Alphaproteobacteria</taxon>
        <taxon>Hyphomicrobiales</taxon>
        <taxon>Nitrobacteraceae</taxon>
        <taxon>Bradyrhizobium</taxon>
    </lineage>
</organism>
<evidence type="ECO:0000313" key="2">
    <source>
        <dbReference type="EMBL" id="KRR18141.1"/>
    </source>
</evidence>
<dbReference type="SUPFAM" id="SSF50685">
    <property type="entry name" value="Barwin-like endoglucanases"/>
    <property type="match status" value="1"/>
</dbReference>
<dbReference type="EMBL" id="LLYA01000200">
    <property type="protein sequence ID" value="KRR18141.1"/>
    <property type="molecule type" value="Genomic_DNA"/>
</dbReference>
<dbReference type="InterPro" id="IPR009009">
    <property type="entry name" value="RlpA-like_DPBB"/>
</dbReference>
<dbReference type="Pfam" id="PF03330">
    <property type="entry name" value="DPBB_1"/>
    <property type="match status" value="1"/>
</dbReference>